<name>A0A074ZTY4_OPIVI</name>
<reference evidence="1 2" key="1">
    <citation type="submission" date="2013-11" db="EMBL/GenBank/DDBJ databases">
        <title>Opisthorchis viverrini - life in the bile duct.</title>
        <authorList>
            <person name="Young N.D."/>
            <person name="Nagarajan N."/>
            <person name="Lin S.J."/>
            <person name="Korhonen P.K."/>
            <person name="Jex A.R."/>
            <person name="Hall R.S."/>
            <person name="Safavi-Hemami H."/>
            <person name="Kaewkong W."/>
            <person name="Bertrand D."/>
            <person name="Gao S."/>
            <person name="Seet Q."/>
            <person name="Wongkham S."/>
            <person name="Teh B.T."/>
            <person name="Wongkham C."/>
            <person name="Intapan P.M."/>
            <person name="Maleewong W."/>
            <person name="Yang X."/>
            <person name="Hu M."/>
            <person name="Wang Z."/>
            <person name="Hofmann A."/>
            <person name="Sternberg P.W."/>
            <person name="Tan P."/>
            <person name="Wang J."/>
            <person name="Gasser R.B."/>
        </authorList>
    </citation>
    <scope>NUCLEOTIDE SEQUENCE [LARGE SCALE GENOMIC DNA]</scope>
</reference>
<dbReference type="CTD" id="20316942"/>
<dbReference type="Proteomes" id="UP000054324">
    <property type="component" value="Unassembled WGS sequence"/>
</dbReference>
<accession>A0A074ZTY4</accession>
<dbReference type="KEGG" id="ovi:T265_02754"/>
<dbReference type="AlphaFoldDB" id="A0A074ZTY4"/>
<dbReference type="EMBL" id="KL596653">
    <property type="protein sequence ID" value="KER30943.1"/>
    <property type="molecule type" value="Genomic_DNA"/>
</dbReference>
<organism evidence="1 2">
    <name type="scientific">Opisthorchis viverrini</name>
    <name type="common">Southeast Asian liver fluke</name>
    <dbReference type="NCBI Taxonomy" id="6198"/>
    <lineage>
        <taxon>Eukaryota</taxon>
        <taxon>Metazoa</taxon>
        <taxon>Spiralia</taxon>
        <taxon>Lophotrochozoa</taxon>
        <taxon>Platyhelminthes</taxon>
        <taxon>Trematoda</taxon>
        <taxon>Digenea</taxon>
        <taxon>Opisthorchiida</taxon>
        <taxon>Opisthorchiata</taxon>
        <taxon>Opisthorchiidae</taxon>
        <taxon>Opisthorchis</taxon>
    </lineage>
</organism>
<dbReference type="RefSeq" id="XP_009165333.1">
    <property type="nucleotide sequence ID" value="XM_009167069.1"/>
</dbReference>
<keyword evidence="2" id="KW-1185">Reference proteome</keyword>
<proteinExistence type="predicted"/>
<dbReference type="GeneID" id="20316942"/>
<protein>
    <submittedName>
        <fullName evidence="1">Uncharacterized protein</fullName>
    </submittedName>
</protein>
<evidence type="ECO:0000313" key="2">
    <source>
        <dbReference type="Proteomes" id="UP000054324"/>
    </source>
</evidence>
<dbReference type="OrthoDB" id="3945418at2759"/>
<sequence length="171" mass="19187">MSPKKGKTGRGLSKNFQQPSYLFGLAHTKGLNTVRWPGFESWQGRRDERDGPSGWSANSLTGRFAVRTRPLPLDFYCLGLGDLALSHTSCLRTGRSVVRTQHQQLDFSCPDLGNLAVPQSSFFLPSAWQLDTRKNVSSMRRTRSLGREFHSLEAITSNEDQTIQTEPSNKE</sequence>
<evidence type="ECO:0000313" key="1">
    <source>
        <dbReference type="EMBL" id="KER30943.1"/>
    </source>
</evidence>
<gene>
    <name evidence="1" type="ORF">T265_02754</name>
</gene>